<name>A0A6P1MMD7_9FIRM</name>
<evidence type="ECO:0000256" key="1">
    <source>
        <dbReference type="SAM" id="Phobius"/>
    </source>
</evidence>
<accession>A0A6P1MMD7</accession>
<dbReference type="KEGG" id="amic:Ami3637_06900"/>
<dbReference type="RefSeq" id="WP_162361935.1">
    <property type="nucleotide sequence ID" value="NZ_CP047591.1"/>
</dbReference>
<feature type="transmembrane region" description="Helical" evidence="1">
    <location>
        <begin position="6"/>
        <end position="29"/>
    </location>
</feature>
<reference evidence="2 3" key="1">
    <citation type="submission" date="2020-01" db="EMBL/GenBank/DDBJ databases">
        <title>Genomic analysis of Aminipila sp. CBA3637.</title>
        <authorList>
            <person name="Kim Y.B."/>
            <person name="Roh S.W."/>
        </authorList>
    </citation>
    <scope>NUCLEOTIDE SEQUENCE [LARGE SCALE GENOMIC DNA]</scope>
    <source>
        <strain evidence="2 3">CBA3637</strain>
    </source>
</reference>
<evidence type="ECO:0000313" key="2">
    <source>
        <dbReference type="EMBL" id="QHI72165.1"/>
    </source>
</evidence>
<sequence>MSDQWLIWMLEVSLTTSVIILTVKLFSAFINKHYAAKWRKWIWLIIAIRLLIPVDFSTSSAPFR</sequence>
<feature type="transmembrane region" description="Helical" evidence="1">
    <location>
        <begin position="41"/>
        <end position="63"/>
    </location>
</feature>
<keyword evidence="3" id="KW-1185">Reference proteome</keyword>
<proteinExistence type="predicted"/>
<organism evidence="2 3">
    <name type="scientific">Aminipila terrae</name>
    <dbReference type="NCBI Taxonomy" id="2697030"/>
    <lineage>
        <taxon>Bacteria</taxon>
        <taxon>Bacillati</taxon>
        <taxon>Bacillota</taxon>
        <taxon>Clostridia</taxon>
        <taxon>Peptostreptococcales</taxon>
        <taxon>Anaerovoracaceae</taxon>
        <taxon>Aminipila</taxon>
    </lineage>
</organism>
<evidence type="ECO:0000313" key="3">
    <source>
        <dbReference type="Proteomes" id="UP000463883"/>
    </source>
</evidence>
<gene>
    <name evidence="2" type="ORF">Ami3637_06900</name>
</gene>
<keyword evidence="1" id="KW-0812">Transmembrane</keyword>
<dbReference type="EMBL" id="CP047591">
    <property type="protein sequence ID" value="QHI72165.1"/>
    <property type="molecule type" value="Genomic_DNA"/>
</dbReference>
<protein>
    <submittedName>
        <fullName evidence="2">Uncharacterized protein</fullName>
    </submittedName>
</protein>
<dbReference type="AlphaFoldDB" id="A0A6P1MMD7"/>
<keyword evidence="1" id="KW-1133">Transmembrane helix</keyword>
<keyword evidence="1" id="KW-0472">Membrane</keyword>
<dbReference type="Proteomes" id="UP000463883">
    <property type="component" value="Chromosome"/>
</dbReference>